<gene>
    <name evidence="3" type="ORF">CKO45_18310</name>
</gene>
<accession>A0ABS1D0F0</accession>
<dbReference type="CDD" id="cd07574">
    <property type="entry name" value="nitrilase_Rim1_like"/>
    <property type="match status" value="1"/>
</dbReference>
<evidence type="ECO:0000313" key="4">
    <source>
        <dbReference type="Proteomes" id="UP000697995"/>
    </source>
</evidence>
<feature type="compositionally biased region" description="Basic residues" evidence="1">
    <location>
        <begin position="120"/>
        <end position="131"/>
    </location>
</feature>
<dbReference type="PANTHER" id="PTHR23088">
    <property type="entry name" value="NITRILASE-RELATED"/>
    <property type="match status" value="1"/>
</dbReference>
<dbReference type="PANTHER" id="PTHR23088:SF50">
    <property type="entry name" value="HYDROLASE YHCX"/>
    <property type="match status" value="1"/>
</dbReference>
<sequence>MPAAGRRRRPGARPGDGPRRRSAVCAAGRRRLSRDHDGPSPPARDAFRRGAARRPAGPVPPARRGLRGVALSVCRRPGLRGTLPGRLCRRSGRRGGRRAGRDDAGRHGDLPAHGALARPRPGRLSRPRPRPRAVLLFRRERAADGLSRPRRRRRLLRGAGGACEGARPACRRLLRRGAQPERPASAGRLPAARRLLAEPRLRPSARPVLRVRLAGGGRRPGDAAQPRLLAEGPAVTPLRLGALAWAVGRPRSVAEFAARLDQRLAEARGHADLVLLPEYACVELGSGLSGQVADEAAELRAMVEAAPGVLEAMRQAAMRHGLWLQPGSLPMRAEGRVVNRAPLIAPDGRMAFQDKYRMTRFEAERWGVSPGAAPQVFPTPWGLVGISICYDSEFPKHVRAQVEAGAWLLLVPTCTDTRHGFNRVRFACQARAMENQCFVALAPTVGDAPWSAALDENRGQAMICGPVDRGFPEDGVLAAGAPDTPGWSFATLDAARIEAVREDGAVRNHRDWPRAPLPAPGRAVYA</sequence>
<dbReference type="InterPro" id="IPR036526">
    <property type="entry name" value="C-N_Hydrolase_sf"/>
</dbReference>
<dbReference type="SUPFAM" id="SSF56317">
    <property type="entry name" value="Carbon-nitrogen hydrolase"/>
    <property type="match status" value="1"/>
</dbReference>
<dbReference type="EMBL" id="NRSG01000154">
    <property type="protein sequence ID" value="MBK1660189.1"/>
    <property type="molecule type" value="Genomic_DNA"/>
</dbReference>
<feature type="region of interest" description="Disordered" evidence="1">
    <location>
        <begin position="80"/>
        <end position="133"/>
    </location>
</feature>
<feature type="region of interest" description="Disordered" evidence="1">
    <location>
        <begin position="1"/>
        <end position="64"/>
    </location>
</feature>
<protein>
    <recommendedName>
        <fullName evidence="2">CN hydrolase domain-containing protein</fullName>
    </recommendedName>
</protein>
<evidence type="ECO:0000259" key="2">
    <source>
        <dbReference type="PROSITE" id="PS50263"/>
    </source>
</evidence>
<dbReference type="Proteomes" id="UP000697995">
    <property type="component" value="Unassembled WGS sequence"/>
</dbReference>
<feature type="compositionally biased region" description="Basic residues" evidence="1">
    <location>
        <begin position="87"/>
        <end position="98"/>
    </location>
</feature>
<organism evidence="3 4">
    <name type="scientific">Paracraurococcus ruber</name>
    <dbReference type="NCBI Taxonomy" id="77675"/>
    <lineage>
        <taxon>Bacteria</taxon>
        <taxon>Pseudomonadati</taxon>
        <taxon>Pseudomonadota</taxon>
        <taxon>Alphaproteobacteria</taxon>
        <taxon>Acetobacterales</taxon>
        <taxon>Roseomonadaceae</taxon>
        <taxon>Paracraurococcus</taxon>
    </lineage>
</organism>
<proteinExistence type="predicted"/>
<comment type="caution">
    <text evidence="3">The sequence shown here is derived from an EMBL/GenBank/DDBJ whole genome shotgun (WGS) entry which is preliminary data.</text>
</comment>
<dbReference type="Pfam" id="PF00795">
    <property type="entry name" value="CN_hydrolase"/>
    <property type="match status" value="1"/>
</dbReference>
<evidence type="ECO:0000313" key="3">
    <source>
        <dbReference type="EMBL" id="MBK1660189.1"/>
    </source>
</evidence>
<reference evidence="3 4" key="1">
    <citation type="journal article" date="2020" name="Microorganisms">
        <title>Osmotic Adaptation and Compatible Solute Biosynthesis of Phototrophic Bacteria as Revealed from Genome Analyses.</title>
        <authorList>
            <person name="Imhoff J.F."/>
            <person name="Rahn T."/>
            <person name="Kunzel S."/>
            <person name="Keller A."/>
            <person name="Neulinger S.C."/>
        </authorList>
    </citation>
    <scope>NUCLEOTIDE SEQUENCE [LARGE SCALE GENOMIC DNA]</scope>
    <source>
        <strain evidence="3 4">DSM 15382</strain>
    </source>
</reference>
<dbReference type="PROSITE" id="PS50263">
    <property type="entry name" value="CN_HYDROLASE"/>
    <property type="match status" value="1"/>
</dbReference>
<feature type="domain" description="CN hydrolase" evidence="2">
    <location>
        <begin position="238"/>
        <end position="494"/>
    </location>
</feature>
<feature type="compositionally biased region" description="Basic and acidic residues" evidence="1">
    <location>
        <begin position="99"/>
        <end position="110"/>
    </location>
</feature>
<dbReference type="InterPro" id="IPR003010">
    <property type="entry name" value="C-N_Hydrolase"/>
</dbReference>
<feature type="compositionally biased region" description="Basic residues" evidence="1">
    <location>
        <begin position="1"/>
        <end position="11"/>
    </location>
</feature>
<keyword evidence="4" id="KW-1185">Reference proteome</keyword>
<name>A0ABS1D0F0_9PROT</name>
<dbReference type="Gene3D" id="3.60.110.10">
    <property type="entry name" value="Carbon-nitrogen hydrolase"/>
    <property type="match status" value="1"/>
</dbReference>
<evidence type="ECO:0000256" key="1">
    <source>
        <dbReference type="SAM" id="MobiDB-lite"/>
    </source>
</evidence>